<evidence type="ECO:0000313" key="3">
    <source>
        <dbReference type="Proteomes" id="UP000663842"/>
    </source>
</evidence>
<proteinExistence type="predicted"/>
<sequence>MLQWKLTIVLYVNFTKRNQGIKYQKGKCHCNADLLSRHPLHTYGNSLKNELDDSEPELQPIATINVITRFRNYYQAATSDEQTKNTSGNSSPKSTTTKIDNTRLRVVTGSNPTSSSTNKLCKILPTHSGFSMTKLKEEQIKDADIQKK</sequence>
<accession>A0A819QPS7</accession>
<protein>
    <submittedName>
        <fullName evidence="2">Uncharacterized protein</fullName>
    </submittedName>
</protein>
<gene>
    <name evidence="2" type="ORF">UXM345_LOCUS18221</name>
</gene>
<name>A0A819QPS7_9BILA</name>
<evidence type="ECO:0000256" key="1">
    <source>
        <dbReference type="SAM" id="MobiDB-lite"/>
    </source>
</evidence>
<comment type="caution">
    <text evidence="2">The sequence shown here is derived from an EMBL/GenBank/DDBJ whole genome shotgun (WGS) entry which is preliminary data.</text>
</comment>
<feature type="compositionally biased region" description="Polar residues" evidence="1">
    <location>
        <begin position="77"/>
        <end position="99"/>
    </location>
</feature>
<dbReference type="EMBL" id="CAJOBF010002446">
    <property type="protein sequence ID" value="CAF4034628.1"/>
    <property type="molecule type" value="Genomic_DNA"/>
</dbReference>
<feature type="region of interest" description="Disordered" evidence="1">
    <location>
        <begin position="77"/>
        <end position="120"/>
    </location>
</feature>
<reference evidence="2" key="1">
    <citation type="submission" date="2021-02" db="EMBL/GenBank/DDBJ databases">
        <authorList>
            <person name="Nowell W R."/>
        </authorList>
    </citation>
    <scope>NUCLEOTIDE SEQUENCE</scope>
</reference>
<organism evidence="2 3">
    <name type="scientific">Rotaria magnacalcarata</name>
    <dbReference type="NCBI Taxonomy" id="392030"/>
    <lineage>
        <taxon>Eukaryota</taxon>
        <taxon>Metazoa</taxon>
        <taxon>Spiralia</taxon>
        <taxon>Gnathifera</taxon>
        <taxon>Rotifera</taxon>
        <taxon>Eurotatoria</taxon>
        <taxon>Bdelloidea</taxon>
        <taxon>Philodinida</taxon>
        <taxon>Philodinidae</taxon>
        <taxon>Rotaria</taxon>
    </lineage>
</organism>
<feature type="compositionally biased region" description="Polar residues" evidence="1">
    <location>
        <begin position="108"/>
        <end position="119"/>
    </location>
</feature>
<evidence type="ECO:0000313" key="2">
    <source>
        <dbReference type="EMBL" id="CAF4034628.1"/>
    </source>
</evidence>
<dbReference type="AlphaFoldDB" id="A0A819QPS7"/>
<dbReference type="Proteomes" id="UP000663842">
    <property type="component" value="Unassembled WGS sequence"/>
</dbReference>